<reference evidence="4 5" key="1">
    <citation type="submission" date="2016-10" db="EMBL/GenBank/DDBJ databases">
        <authorList>
            <person name="de Groot N.N."/>
        </authorList>
    </citation>
    <scope>NUCLEOTIDE SEQUENCE [LARGE SCALE GENOMIC DNA]</scope>
    <source>
        <strain evidence="4 5">DSM 22187</strain>
    </source>
</reference>
<dbReference type="InterPro" id="IPR015269">
    <property type="entry name" value="UPF0029_Impact_C"/>
</dbReference>
<dbReference type="Proteomes" id="UP000198888">
    <property type="component" value="Unassembled WGS sequence"/>
</dbReference>
<dbReference type="KEGG" id="hae:halTADL_1794"/>
<dbReference type="InterPro" id="IPR035647">
    <property type="entry name" value="EFG_III/V"/>
</dbReference>
<dbReference type="PANTHER" id="PTHR16301:SF20">
    <property type="entry name" value="IMPACT FAMILY MEMBER YIGZ"/>
    <property type="match status" value="1"/>
</dbReference>
<sequence length="208" mass="22189">MTATFRTVSGRGEATLDRHGSEFIALVAPVDTVDEAEAVIAEVESTYPDATHHVPVYRVPAGEVSADQLGDVMLREWCSDDGEPSGSSGKPALNVLVQQELQNLVAVVTRYYGGTNLGVGGLARAYSGAVKQAVDDAGIVEQVPHERFEASVDYDDSGTVRGILESTAAEFEASYDEQASFAVRVPVTESAELRERLLNATSGRVELD</sequence>
<evidence type="ECO:0000313" key="4">
    <source>
        <dbReference type="EMBL" id="SEI48828.1"/>
    </source>
</evidence>
<dbReference type="Gene3D" id="3.30.230.30">
    <property type="entry name" value="Impact, N-terminal domain"/>
    <property type="match status" value="1"/>
</dbReference>
<gene>
    <name evidence="4" type="ORF">SAMN05444271_101172</name>
</gene>
<dbReference type="SUPFAM" id="SSF54211">
    <property type="entry name" value="Ribosomal protein S5 domain 2-like"/>
    <property type="match status" value="1"/>
</dbReference>
<feature type="domain" description="Impact N-terminal" evidence="2">
    <location>
        <begin position="20"/>
        <end position="134"/>
    </location>
</feature>
<comment type="similarity">
    <text evidence="1">Belongs to the IMPACT family.</text>
</comment>
<dbReference type="Pfam" id="PF09186">
    <property type="entry name" value="DUF1949"/>
    <property type="match status" value="1"/>
</dbReference>
<evidence type="ECO:0000313" key="5">
    <source>
        <dbReference type="Proteomes" id="UP000198888"/>
    </source>
</evidence>
<dbReference type="InterPro" id="IPR036956">
    <property type="entry name" value="Impact_N_sf"/>
</dbReference>
<accession>A0A2H4Q2G0</accession>
<dbReference type="EMBL" id="FNYR01000001">
    <property type="protein sequence ID" value="SEI48828.1"/>
    <property type="molecule type" value="Genomic_DNA"/>
</dbReference>
<dbReference type="AlphaFoldDB" id="A0A1H6QYG8"/>
<dbReference type="GeneID" id="35002580"/>
<dbReference type="RefSeq" id="WP_089670673.1">
    <property type="nucleotide sequence ID" value="NZ_CP024845.1"/>
</dbReference>
<accession>A0A1H6QYG8</accession>
<keyword evidence="5" id="KW-1185">Reference proteome</keyword>
<organism evidence="4 5">
    <name type="scientific">Halohasta litchfieldiae</name>
    <dbReference type="NCBI Taxonomy" id="1073996"/>
    <lineage>
        <taxon>Archaea</taxon>
        <taxon>Methanobacteriati</taxon>
        <taxon>Methanobacteriota</taxon>
        <taxon>Stenosarchaea group</taxon>
        <taxon>Halobacteria</taxon>
        <taxon>Halobacteriales</taxon>
        <taxon>Haloferacaceae</taxon>
        <taxon>Halohasta</taxon>
    </lineage>
</organism>
<name>A0A1H6QYG8_9EURY</name>
<evidence type="ECO:0000259" key="2">
    <source>
        <dbReference type="Pfam" id="PF01205"/>
    </source>
</evidence>
<dbReference type="SUPFAM" id="SSF54980">
    <property type="entry name" value="EF-G C-terminal domain-like"/>
    <property type="match status" value="1"/>
</dbReference>
<evidence type="ECO:0000256" key="1">
    <source>
        <dbReference type="ARBA" id="ARBA00007665"/>
    </source>
</evidence>
<dbReference type="GO" id="GO:0006446">
    <property type="term" value="P:regulation of translational initiation"/>
    <property type="evidence" value="ECO:0007669"/>
    <property type="project" value="TreeGrafter"/>
</dbReference>
<protein>
    <submittedName>
        <fullName evidence="4">Uncharacterized protein, YigZ family</fullName>
    </submittedName>
</protein>
<dbReference type="InterPro" id="IPR020568">
    <property type="entry name" value="Ribosomal_Su5_D2-typ_SF"/>
</dbReference>
<proteinExistence type="inferred from homology"/>
<dbReference type="STRING" id="1073996.SAMN05444271_101172"/>
<feature type="domain" description="UPF0029" evidence="3">
    <location>
        <begin position="152"/>
        <end position="204"/>
    </location>
</feature>
<dbReference type="Pfam" id="PF01205">
    <property type="entry name" value="Impact_N"/>
    <property type="match status" value="1"/>
</dbReference>
<dbReference type="Gene3D" id="3.30.70.240">
    <property type="match status" value="1"/>
</dbReference>
<evidence type="ECO:0000259" key="3">
    <source>
        <dbReference type="Pfam" id="PF09186"/>
    </source>
</evidence>
<dbReference type="GO" id="GO:0005737">
    <property type="term" value="C:cytoplasm"/>
    <property type="evidence" value="ECO:0007669"/>
    <property type="project" value="TreeGrafter"/>
</dbReference>
<dbReference type="InterPro" id="IPR023582">
    <property type="entry name" value="Impact"/>
</dbReference>
<dbReference type="PANTHER" id="PTHR16301">
    <property type="entry name" value="IMPACT-RELATED"/>
    <property type="match status" value="1"/>
</dbReference>
<dbReference type="OrthoDB" id="121633at2157"/>
<dbReference type="InterPro" id="IPR001498">
    <property type="entry name" value="Impact_N"/>
</dbReference>